<dbReference type="Gene3D" id="3.40.850.10">
    <property type="entry name" value="Kinesin motor domain"/>
    <property type="match status" value="1"/>
</dbReference>
<feature type="region of interest" description="Disordered" evidence="9">
    <location>
        <begin position="1363"/>
        <end position="1386"/>
    </location>
</feature>
<dbReference type="CDD" id="cd00821">
    <property type="entry name" value="PH"/>
    <property type="match status" value="1"/>
</dbReference>
<evidence type="ECO:0000256" key="9">
    <source>
        <dbReference type="SAM" id="MobiDB-lite"/>
    </source>
</evidence>
<keyword evidence="7" id="KW-0040">ANK repeat</keyword>
<feature type="binding site" evidence="8">
    <location>
        <begin position="160"/>
        <end position="167"/>
    </location>
    <ligand>
        <name>ATP</name>
        <dbReference type="ChEBI" id="CHEBI:30616"/>
    </ligand>
</feature>
<evidence type="ECO:0000259" key="12">
    <source>
        <dbReference type="PROSITE" id="PS51844"/>
    </source>
</evidence>
<keyword evidence="1 8" id="KW-0547">Nucleotide-binding</keyword>
<dbReference type="InterPro" id="IPR001849">
    <property type="entry name" value="PH_domain"/>
</dbReference>
<accession>F0W591</accession>
<dbReference type="FunFam" id="1.10.10.820:FF:000001">
    <property type="entry name" value="Myosin heavy chain"/>
    <property type="match status" value="1"/>
</dbReference>
<name>F0W591_9STRA</name>
<feature type="repeat" description="ANK" evidence="7">
    <location>
        <begin position="1625"/>
        <end position="1657"/>
    </location>
</feature>
<evidence type="ECO:0000256" key="8">
    <source>
        <dbReference type="PROSITE-ProRule" id="PRU00782"/>
    </source>
</evidence>
<dbReference type="SUPFAM" id="SSF52540">
    <property type="entry name" value="P-loop containing nucleoside triphosphate hydrolases"/>
    <property type="match status" value="3"/>
</dbReference>
<dbReference type="Pfam" id="PF14186">
    <property type="entry name" value="Aida_C2"/>
    <property type="match status" value="1"/>
</dbReference>
<keyword evidence="6 8" id="KW-0009">Actin-binding</keyword>
<dbReference type="InterPro" id="IPR027417">
    <property type="entry name" value="P-loop_NTPase"/>
</dbReference>
<dbReference type="PROSITE" id="PS50297">
    <property type="entry name" value="ANK_REP_REGION"/>
    <property type="match status" value="3"/>
</dbReference>
<dbReference type="Pfam" id="PF12796">
    <property type="entry name" value="Ank_2"/>
    <property type="match status" value="1"/>
</dbReference>
<dbReference type="InterPro" id="IPR004009">
    <property type="entry name" value="SH3_Myosin"/>
</dbReference>
<dbReference type="Pfam" id="PF00169">
    <property type="entry name" value="PH"/>
    <property type="match status" value="1"/>
</dbReference>
<dbReference type="EMBL" id="FR824065">
    <property type="protein sequence ID" value="CCA16282.1"/>
    <property type="molecule type" value="Genomic_DNA"/>
</dbReference>
<evidence type="ECO:0000256" key="2">
    <source>
        <dbReference type="ARBA" id="ARBA00022840"/>
    </source>
</evidence>
<dbReference type="PROSITE" id="PS50096">
    <property type="entry name" value="IQ"/>
    <property type="match status" value="9"/>
</dbReference>
<dbReference type="Gene3D" id="2.60.40.150">
    <property type="entry name" value="C2 domain"/>
    <property type="match status" value="1"/>
</dbReference>
<dbReference type="PROSITE" id="PS50088">
    <property type="entry name" value="ANK_REPEAT"/>
    <property type="match status" value="3"/>
</dbReference>
<keyword evidence="4 8" id="KW-0518">Myosin</keyword>
<dbReference type="InterPro" id="IPR036770">
    <property type="entry name" value="Ankyrin_rpt-contain_sf"/>
</dbReference>
<reference evidence="14" key="2">
    <citation type="submission" date="2011-02" db="EMBL/GenBank/DDBJ databases">
        <authorList>
            <person name="MacLean D."/>
        </authorList>
    </citation>
    <scope>NUCLEOTIDE SEQUENCE</scope>
</reference>
<dbReference type="InterPro" id="IPR000048">
    <property type="entry name" value="IQ_motif_EF-hand-BS"/>
</dbReference>
<dbReference type="SUPFAM" id="SSF48403">
    <property type="entry name" value="Ankyrin repeat"/>
    <property type="match status" value="1"/>
</dbReference>
<dbReference type="InterPro" id="IPR036961">
    <property type="entry name" value="Kinesin_motor_dom_sf"/>
</dbReference>
<evidence type="ECO:0000259" key="13">
    <source>
        <dbReference type="PROSITE" id="PS51911"/>
    </source>
</evidence>
<dbReference type="Gene3D" id="1.20.5.4820">
    <property type="match status" value="1"/>
</dbReference>
<evidence type="ECO:0000256" key="3">
    <source>
        <dbReference type="ARBA" id="ARBA00023054"/>
    </source>
</evidence>
<feature type="domain" description="PH" evidence="10">
    <location>
        <begin position="1456"/>
        <end position="1555"/>
    </location>
</feature>
<dbReference type="Pfam" id="PF00063">
    <property type="entry name" value="Myosin_head"/>
    <property type="match status" value="1"/>
</dbReference>
<dbReference type="PROSITE" id="PS50003">
    <property type="entry name" value="PH_DOMAIN"/>
    <property type="match status" value="1"/>
</dbReference>
<dbReference type="PROSITE" id="PS51911">
    <property type="entry name" value="C2_AIDA"/>
    <property type="match status" value="1"/>
</dbReference>
<feature type="domain" description="C2 Aida-type" evidence="13">
    <location>
        <begin position="1686"/>
        <end position="1836"/>
    </location>
</feature>
<keyword evidence="3" id="KW-0175">Coiled coil</keyword>
<gene>
    <name evidence="14" type="primary">AlNc14C20G2059</name>
    <name evidence="14" type="ORF">ALNC14_024250</name>
</gene>
<dbReference type="SMART" id="SM00248">
    <property type="entry name" value="ANK"/>
    <property type="match status" value="4"/>
</dbReference>
<dbReference type="PROSITE" id="PS51844">
    <property type="entry name" value="SH3_LIKE"/>
    <property type="match status" value="1"/>
</dbReference>
<dbReference type="Gene3D" id="1.25.40.20">
    <property type="entry name" value="Ankyrin repeat-containing domain"/>
    <property type="match status" value="2"/>
</dbReference>
<dbReference type="GO" id="GO:0016459">
    <property type="term" value="C:myosin complex"/>
    <property type="evidence" value="ECO:0007669"/>
    <property type="project" value="UniProtKB-KW"/>
</dbReference>
<dbReference type="InterPro" id="IPR002110">
    <property type="entry name" value="Ankyrin_rpt"/>
</dbReference>
<dbReference type="PANTHER" id="PTHR13140:SF845">
    <property type="entry name" value="MYOSIN-LIKE PROTEIN"/>
    <property type="match status" value="1"/>
</dbReference>
<dbReference type="Pfam" id="PF00612">
    <property type="entry name" value="IQ"/>
    <property type="match status" value="3"/>
</dbReference>
<dbReference type="Pfam" id="PF13637">
    <property type="entry name" value="Ank_4"/>
    <property type="match status" value="1"/>
</dbReference>
<proteinExistence type="inferred from homology"/>
<evidence type="ECO:0000256" key="4">
    <source>
        <dbReference type="ARBA" id="ARBA00023123"/>
    </source>
</evidence>
<dbReference type="Gene3D" id="1.20.58.530">
    <property type="match status" value="1"/>
</dbReference>
<organism evidence="14">
    <name type="scientific">Albugo laibachii Nc14</name>
    <dbReference type="NCBI Taxonomy" id="890382"/>
    <lineage>
        <taxon>Eukaryota</taxon>
        <taxon>Sar</taxon>
        <taxon>Stramenopiles</taxon>
        <taxon>Oomycota</taxon>
        <taxon>Peronosporomycetes</taxon>
        <taxon>Albuginales</taxon>
        <taxon>Albuginaceae</taxon>
        <taxon>Albugo</taxon>
    </lineage>
</organism>
<dbReference type="SUPFAM" id="SSF50729">
    <property type="entry name" value="PH domain-like"/>
    <property type="match status" value="1"/>
</dbReference>
<evidence type="ECO:0000256" key="1">
    <source>
        <dbReference type="ARBA" id="ARBA00022741"/>
    </source>
</evidence>
<feature type="region of interest" description="Actin-binding" evidence="8">
    <location>
        <begin position="708"/>
        <end position="730"/>
    </location>
</feature>
<protein>
    <submittedName>
        <fullName evidence="14">Myosinlike protein putative</fullName>
    </submittedName>
</protein>
<feature type="domain" description="Myosin N-terminal SH3-like" evidence="12">
    <location>
        <begin position="10"/>
        <end position="60"/>
    </location>
</feature>
<evidence type="ECO:0000256" key="5">
    <source>
        <dbReference type="ARBA" id="ARBA00023175"/>
    </source>
</evidence>
<dbReference type="GO" id="GO:0016020">
    <property type="term" value="C:membrane"/>
    <property type="evidence" value="ECO:0007669"/>
    <property type="project" value="TreeGrafter"/>
</dbReference>
<comment type="similarity">
    <text evidence="8">Belongs to the TRAFAC class myosin-kinesin ATPase superfamily. Myosin family.</text>
</comment>
<dbReference type="HOGENOM" id="CLU_000192_7_12_1"/>
<dbReference type="InterPro" id="IPR011993">
    <property type="entry name" value="PH-like_dom_sf"/>
</dbReference>
<dbReference type="InterPro" id="IPR025939">
    <property type="entry name" value="Aida_C"/>
</dbReference>
<dbReference type="GO" id="GO:0051015">
    <property type="term" value="F:actin filament binding"/>
    <property type="evidence" value="ECO:0007669"/>
    <property type="project" value="TreeGrafter"/>
</dbReference>
<evidence type="ECO:0000313" key="14">
    <source>
        <dbReference type="EMBL" id="CCA16282.1"/>
    </source>
</evidence>
<dbReference type="SMART" id="SM00233">
    <property type="entry name" value="PH"/>
    <property type="match status" value="1"/>
</dbReference>
<keyword evidence="2 8" id="KW-0067">ATP-binding</keyword>
<feature type="repeat" description="ANK" evidence="7">
    <location>
        <begin position="1335"/>
        <end position="1367"/>
    </location>
</feature>
<dbReference type="Gene3D" id="1.10.10.820">
    <property type="match status" value="1"/>
</dbReference>
<reference evidence="14" key="1">
    <citation type="journal article" date="2011" name="PLoS Biol.">
        <title>Gene gain and loss during evolution of obligate parasitism in the white rust pathogen of Arabidopsis thaliana.</title>
        <authorList>
            <person name="Kemen E."/>
            <person name="Gardiner A."/>
            <person name="Schultz-Larsen T."/>
            <person name="Kemen A.C."/>
            <person name="Balmuth A.L."/>
            <person name="Robert-Seilaniantz A."/>
            <person name="Bailey K."/>
            <person name="Holub E."/>
            <person name="Studholme D.J."/>
            <person name="Maclean D."/>
            <person name="Jones J.D."/>
        </authorList>
    </citation>
    <scope>NUCLEOTIDE SEQUENCE</scope>
</reference>
<evidence type="ECO:0000256" key="7">
    <source>
        <dbReference type="PROSITE-ProRule" id="PRU00023"/>
    </source>
</evidence>
<feature type="repeat" description="ANK" evidence="7">
    <location>
        <begin position="1586"/>
        <end position="1624"/>
    </location>
</feature>
<dbReference type="PROSITE" id="PS51456">
    <property type="entry name" value="MYOSIN_MOTOR"/>
    <property type="match status" value="1"/>
</dbReference>
<dbReference type="PRINTS" id="PR00193">
    <property type="entry name" value="MYOSINHEAVY"/>
</dbReference>
<evidence type="ECO:0000256" key="6">
    <source>
        <dbReference type="ARBA" id="ARBA00023203"/>
    </source>
</evidence>
<dbReference type="InterPro" id="IPR035892">
    <property type="entry name" value="C2_domain_sf"/>
</dbReference>
<dbReference type="GO" id="GO:0000146">
    <property type="term" value="F:microfilament motor activity"/>
    <property type="evidence" value="ECO:0007669"/>
    <property type="project" value="TreeGrafter"/>
</dbReference>
<dbReference type="InterPro" id="IPR001609">
    <property type="entry name" value="Myosin_head_motor_dom-like"/>
</dbReference>
<feature type="domain" description="Myosin motor" evidence="11">
    <location>
        <begin position="64"/>
        <end position="814"/>
    </location>
</feature>
<dbReference type="PANTHER" id="PTHR13140">
    <property type="entry name" value="MYOSIN"/>
    <property type="match status" value="1"/>
</dbReference>
<dbReference type="Gene3D" id="1.20.120.720">
    <property type="entry name" value="Myosin VI head, motor domain, U50 subdomain"/>
    <property type="match status" value="1"/>
</dbReference>
<evidence type="ECO:0000259" key="10">
    <source>
        <dbReference type="PROSITE" id="PS50003"/>
    </source>
</evidence>
<dbReference type="Gene3D" id="1.20.5.190">
    <property type="match status" value="2"/>
</dbReference>
<dbReference type="SMART" id="SM00242">
    <property type="entry name" value="MYSc"/>
    <property type="match status" value="1"/>
</dbReference>
<dbReference type="GO" id="GO:0005524">
    <property type="term" value="F:ATP binding"/>
    <property type="evidence" value="ECO:0007669"/>
    <property type="project" value="UniProtKB-UniRule"/>
</dbReference>
<dbReference type="GO" id="GO:0005737">
    <property type="term" value="C:cytoplasm"/>
    <property type="evidence" value="ECO:0007669"/>
    <property type="project" value="TreeGrafter"/>
</dbReference>
<evidence type="ECO:0000259" key="11">
    <source>
        <dbReference type="PROSITE" id="PS51456"/>
    </source>
</evidence>
<dbReference type="Gene3D" id="2.30.29.30">
    <property type="entry name" value="Pleckstrin-homology domain (PH domain)/Phosphotyrosine-binding domain (PTB)"/>
    <property type="match status" value="1"/>
</dbReference>
<dbReference type="GO" id="GO:0007015">
    <property type="term" value="P:actin filament organization"/>
    <property type="evidence" value="ECO:0007669"/>
    <property type="project" value="TreeGrafter"/>
</dbReference>
<feature type="compositionally biased region" description="Polar residues" evidence="9">
    <location>
        <begin position="1363"/>
        <end position="1384"/>
    </location>
</feature>
<dbReference type="SMART" id="SM00015">
    <property type="entry name" value="IQ"/>
    <property type="match status" value="16"/>
</dbReference>
<sequence length="1836" mass="211281">MDASERPLRKEGEKVWCPDPRNVWQLGTIVEDAGTILHVVVSGTDEEQTLAREQVHPYDPTHALDLNNLSEMDNLHQAPLLDLLRRRYLSDKIYARDLLFRDHIFPQLFAQCDSVDIYGRYPHFHKSRAKHPIPHVYTTAHNAYHALCQEGTCQSILISGESGAGKTEASKYIMQYLANISEHGKRETYRETSTIQLENASTLTELDSILVKPVSSDRKSSRKFKTTSSVEQCVLHSNPILEAFGNAKTIRNDNSSRFGKFIKIFYHSDGTINGASTSHFLLEKSRIVGCAESERNYHIFYQLCAGLSPEQKEKLSLLSANDYTYLNQGKCIQCPEINDKKDFKYVTEAMETIGISKETYFYIFTLVAVVLKLGNIVFKENAKFEAYCQDPLQVAELAEILQVKPSELDFALTKRTMSAGARGSVAEISLNATEAAKSRNGLAKDVFSKLFDWLVLQINKSTQNLASQTSAFGNIQQRTDDHVPNCPSTTQKFIGILDIFGFEILQSNSFEQLCINYANEMLQQQFNQHVFVYEQQVYVDEGIDFSRLEFKDNTPCLELIDKKPVGILPLLDEQALLGRRASDENFIKKLHQTHLNPTGSYYTKPRFTNDQFIIEHYAGKVTYSITGFLEKNDDSLHYDLVTLVHNSRLEFLRELFPLTLSGKKTSKSITHLGPSLTPLNTHGMRRLRKCSNKMTGTMTVGRKFRDQMAHLITELKATAPSYIRCVKPNNLRFPQGWNATLILDQLIYLGVMETVRIRRSGYPVRRFFREEFVSSDKELCERILRFVERENWQLGHRKVFLRDGQLRLLDQRVRIMIEKAAITIQKCERGSRQRKRYRKTYALIVWTQAMLRMSLARRKFVRLYRRVTLLNALARAYLQQRRYQCIRKRVIMVQSCVRGRLARRYVWYLRNLPIASTKVGATFRMYWARKAYQSKRKAATMIASAARMWRERRLYRNKRDAARLIASRYKGFKAQTTYLCKKRAAVCLHAAGRGFLARLKYGKSARMRTLKQNSAQVQISRLTRGFLAQKRYRRTIRQITSIQACIRAYKVRTEYVKGRNATIKSQSMIRRGLVRRRFLLEKRMAIRIQAVFRMLAARQTYRKEYHHVVLCQSIARMKSVRATYRTLRLGLTRFQAVWRRFLQQARYKQMLWRICRVQAESRRMLERNRFLKAKAMAVYIQKWTRRYLAQQTFTKCRSKATLIQAFVRGSLERQWYHRTRHRVILLQSLARRAIGRHCAMQRRKAREVIVSVITGYLTRLLLKKKTQSLFHAAIEYDTAQVQALARELPNILRVRNQQMMSLVHIAARNCDQNLARLVLEENANMENLVHSKDALGNTPLHYACQLAHMDMIQLLATAANRISTPNSSSSGLSEYDQRASSATTEEIIDDPADVKTRMHLRIRDGLSSELSSPIACKNGENAPTKRRTRRMLISSTPTGNLQRSRSFPSQNALPMQVFKEGYLRKASGNRWATKRYVIVDQVCLSYYKSPKDKIPLRMVELCDAIIKRLSHVAYGFEIQSPRLLSSRNKEGVVSFVTDNDSIVLEWMVAIRKVKGVRVITNIPSNTNMIGIDGCSRREFVNMCNGSGLSSLHCAVQNDDDEGFEAVKVCVWLIEAGADINAVDGNGDTALHYAVSLDRYDLVETLMKKRAALDVKNSNGQTPSDLTQDDEMKELLHLYSTDHEPLLRCPFHLPDSTYIAVFLGAVAVATGPLMETPHFCLYTMDFRKSIVEKPQHTPTSLIQSGTNYWWFGNTWYLQHPLEHLMQGTVAVMELVHHNAVTNEEEVGCWTFFRLDLSNITSASITFEMYAPPVDPFSRILARIPGDSFLQADINVML</sequence>
<keyword evidence="5 8" id="KW-0505">Motor protein</keyword>